<accession>A0A9W6SBT3</accession>
<organism evidence="2 3">
    <name type="scientific">Actinoallomurus iriomotensis</name>
    <dbReference type="NCBI Taxonomy" id="478107"/>
    <lineage>
        <taxon>Bacteria</taxon>
        <taxon>Bacillati</taxon>
        <taxon>Actinomycetota</taxon>
        <taxon>Actinomycetes</taxon>
        <taxon>Streptosporangiales</taxon>
        <taxon>Thermomonosporaceae</taxon>
        <taxon>Actinoallomurus</taxon>
    </lineage>
</organism>
<dbReference type="EMBL" id="BSTK01000023">
    <property type="protein sequence ID" value="GLY91965.1"/>
    <property type="molecule type" value="Genomic_DNA"/>
</dbReference>
<evidence type="ECO:0000259" key="1">
    <source>
        <dbReference type="Pfam" id="PF01590"/>
    </source>
</evidence>
<name>A0A9W6SBT3_9ACTN</name>
<dbReference type="Gene3D" id="3.30.450.40">
    <property type="match status" value="1"/>
</dbReference>
<proteinExistence type="predicted"/>
<evidence type="ECO:0000313" key="2">
    <source>
        <dbReference type="EMBL" id="GLY91965.1"/>
    </source>
</evidence>
<dbReference type="Pfam" id="PF01590">
    <property type="entry name" value="GAF"/>
    <property type="match status" value="1"/>
</dbReference>
<reference evidence="2" key="1">
    <citation type="submission" date="2023-03" db="EMBL/GenBank/DDBJ databases">
        <title>Actinoallomurus iriomotensis NBRC 103684.</title>
        <authorList>
            <person name="Ichikawa N."/>
            <person name="Sato H."/>
            <person name="Tonouchi N."/>
        </authorList>
    </citation>
    <scope>NUCLEOTIDE SEQUENCE</scope>
    <source>
        <strain evidence="2">NBRC 103684</strain>
    </source>
</reference>
<dbReference type="Proteomes" id="UP001165074">
    <property type="component" value="Unassembled WGS sequence"/>
</dbReference>
<evidence type="ECO:0000313" key="3">
    <source>
        <dbReference type="Proteomes" id="UP001165074"/>
    </source>
</evidence>
<comment type="caution">
    <text evidence="2">The sequence shown here is derived from an EMBL/GenBank/DDBJ whole genome shotgun (WGS) entry which is preliminary data.</text>
</comment>
<protein>
    <submittedName>
        <fullName evidence="2">Transcriptional regulator</fullName>
    </submittedName>
</protein>
<dbReference type="InterPro" id="IPR029016">
    <property type="entry name" value="GAF-like_dom_sf"/>
</dbReference>
<gene>
    <name evidence="2" type="ORF">Airi02_098930</name>
</gene>
<sequence>MDGMSMARSREIALSGGDARGVRETIRDSWQRSRRHGIRPDRHLPPIELHDDLVGDLRREHPLARVWPMLCDTMRSVTSEPGNLIFASDADGRLLWMDGSNTDLRRAERVNLVLGARWSEEAAGTSGVGTALALRRPFQVQGAEHYLSAVTAYTCTAAPIRDPMTGASLGTIDLTHATKHSDAMVLSLMTTVARLAEAELRTIALQQQARTHARYGERLSRWSGTHSALVTADGQVVHAAPHGWLPARLPAALDEGQLVLPTGQAVIAERLAPGGPFLLVAHETDADQVLSLEALGRDRARLRVAGMTHELGGRHSELLTVLAANPGGLGADELRREVYGDAGKAVTLRAELARLRSVLGHRLASEPYRLTGQVAADFLDLDAAVVRDAPSTLLDRYPGPLLPKSAAPGVVMLRARLHERLRARLLAAGDVDTLLRWLNTRHGRADAEVIRSLDRLHG</sequence>
<keyword evidence="3" id="KW-1185">Reference proteome</keyword>
<feature type="domain" description="GAF" evidence="1">
    <location>
        <begin position="89"/>
        <end position="200"/>
    </location>
</feature>
<dbReference type="AlphaFoldDB" id="A0A9W6SBT3"/>
<dbReference type="InterPro" id="IPR003018">
    <property type="entry name" value="GAF"/>
</dbReference>